<dbReference type="PANTHER" id="PTHR23051:SF0">
    <property type="entry name" value="SOLUTE CARRIER FAMILY 35 MEMBER F5"/>
    <property type="match status" value="1"/>
</dbReference>
<feature type="transmembrane region" description="Helical" evidence="8">
    <location>
        <begin position="205"/>
        <end position="225"/>
    </location>
</feature>
<dbReference type="InterPro" id="IPR037185">
    <property type="entry name" value="EmrE-like"/>
</dbReference>
<dbReference type="SUPFAM" id="SSF103481">
    <property type="entry name" value="Multidrug resistance efflux transporter EmrE"/>
    <property type="match status" value="1"/>
</dbReference>
<keyword evidence="3 8" id="KW-0812">Transmembrane</keyword>
<evidence type="ECO:0000256" key="1">
    <source>
        <dbReference type="ARBA" id="ARBA00004141"/>
    </source>
</evidence>
<dbReference type="Proteomes" id="UP000230423">
    <property type="component" value="Unassembled WGS sequence"/>
</dbReference>
<evidence type="ECO:0000259" key="9">
    <source>
        <dbReference type="Pfam" id="PF00892"/>
    </source>
</evidence>
<evidence type="ECO:0000256" key="2">
    <source>
        <dbReference type="ARBA" id="ARBA00007863"/>
    </source>
</evidence>
<dbReference type="OrthoDB" id="10041630at2759"/>
<evidence type="ECO:0000256" key="5">
    <source>
        <dbReference type="ARBA" id="ARBA00023136"/>
    </source>
</evidence>
<feature type="transmembrane region" description="Helical" evidence="8">
    <location>
        <begin position="231"/>
        <end position="251"/>
    </location>
</feature>
<dbReference type="AlphaFoldDB" id="A0A2G9UUK7"/>
<keyword evidence="5 8" id="KW-0472">Membrane</keyword>
<evidence type="ECO:0000256" key="7">
    <source>
        <dbReference type="SAM" id="MobiDB-lite"/>
    </source>
</evidence>
<proteinExistence type="inferred from homology"/>
<keyword evidence="11" id="KW-1185">Reference proteome</keyword>
<feature type="region of interest" description="Disordered" evidence="7">
    <location>
        <begin position="257"/>
        <end position="281"/>
    </location>
</feature>
<evidence type="ECO:0000313" key="10">
    <source>
        <dbReference type="EMBL" id="PIO73917.1"/>
    </source>
</evidence>
<name>A0A2G9UUK7_TELCI</name>
<feature type="transmembrane region" description="Helical" evidence="8">
    <location>
        <begin position="136"/>
        <end position="160"/>
    </location>
</feature>
<dbReference type="Pfam" id="PF00892">
    <property type="entry name" value="EamA"/>
    <property type="match status" value="1"/>
</dbReference>
<dbReference type="EMBL" id="KZ345364">
    <property type="protein sequence ID" value="PIO73917.1"/>
    <property type="molecule type" value="Genomic_DNA"/>
</dbReference>
<comment type="similarity">
    <text evidence="2">Belongs to the SLC35F solute transporter family.</text>
</comment>
<organism evidence="10 11">
    <name type="scientific">Teladorsagia circumcincta</name>
    <name type="common">Brown stomach worm</name>
    <name type="synonym">Ostertagia circumcincta</name>
    <dbReference type="NCBI Taxonomy" id="45464"/>
    <lineage>
        <taxon>Eukaryota</taxon>
        <taxon>Metazoa</taxon>
        <taxon>Ecdysozoa</taxon>
        <taxon>Nematoda</taxon>
        <taxon>Chromadorea</taxon>
        <taxon>Rhabditida</taxon>
        <taxon>Rhabditina</taxon>
        <taxon>Rhabditomorpha</taxon>
        <taxon>Strongyloidea</taxon>
        <taxon>Trichostrongylidae</taxon>
        <taxon>Teladorsagia</taxon>
    </lineage>
</organism>
<evidence type="ECO:0000313" key="11">
    <source>
        <dbReference type="Proteomes" id="UP000230423"/>
    </source>
</evidence>
<reference evidence="10 11" key="1">
    <citation type="submission" date="2015-09" db="EMBL/GenBank/DDBJ databases">
        <title>Draft genome of the parasitic nematode Teladorsagia circumcincta isolate WARC Sus (inbred).</title>
        <authorList>
            <person name="Mitreva M."/>
        </authorList>
    </citation>
    <scope>NUCLEOTIDE SEQUENCE [LARGE SCALE GENOMIC DNA]</scope>
    <source>
        <strain evidence="10 11">S</strain>
    </source>
</reference>
<feature type="domain" description="EamA" evidence="9">
    <location>
        <begin position="114"/>
        <end position="246"/>
    </location>
</feature>
<dbReference type="InterPro" id="IPR000620">
    <property type="entry name" value="EamA_dom"/>
</dbReference>
<dbReference type="GO" id="GO:0016020">
    <property type="term" value="C:membrane"/>
    <property type="evidence" value="ECO:0007669"/>
    <property type="project" value="UniProtKB-SubCell"/>
</dbReference>
<keyword evidence="4 8" id="KW-1133">Transmembrane helix</keyword>
<evidence type="ECO:0000256" key="6">
    <source>
        <dbReference type="ARBA" id="ARBA00040744"/>
    </source>
</evidence>
<dbReference type="PANTHER" id="PTHR23051">
    <property type="entry name" value="SOLUTE CARRIER FAMILY 35, MEMBER F5"/>
    <property type="match status" value="1"/>
</dbReference>
<protein>
    <recommendedName>
        <fullName evidence="6">Solute carrier family 35 member F5</fullName>
    </recommendedName>
</protein>
<evidence type="ECO:0000256" key="4">
    <source>
        <dbReference type="ARBA" id="ARBA00022989"/>
    </source>
</evidence>
<gene>
    <name evidence="10" type="ORF">TELCIR_04096</name>
</gene>
<sequence length="281" mass="30753">MKKNQDTSMAIRLIFDRSECSWSDGVKAMVVLTGTQGNKRSFASGKRPCDCCANSLINRMQMSVCSSSPPLTLSSTFIFIDEDFKRPFFTAYVKTCMLTVYMVRYLVFEKPVQISAVSYALYITLYTRYQERNGEIGLNLMFGTIGMMAAIGGTPLLYVFDVLNVEKLHPLPTREEVGMVVLSALFGTLLGDYLWLTAAGLTDSLLASLSLTLAIPFSFIADAVIRGNPPTGIQLLAAIPITVSFVGAALVDYRKPSSQTPEIRHSSDDEGSAALLDDDDS</sequence>
<evidence type="ECO:0000256" key="8">
    <source>
        <dbReference type="SAM" id="Phobius"/>
    </source>
</evidence>
<evidence type="ECO:0000256" key="3">
    <source>
        <dbReference type="ARBA" id="ARBA00022692"/>
    </source>
</evidence>
<feature type="transmembrane region" description="Helical" evidence="8">
    <location>
        <begin position="180"/>
        <end position="198"/>
    </location>
</feature>
<accession>A0A2G9UUK7</accession>
<comment type="subcellular location">
    <subcellularLocation>
        <location evidence="1">Membrane</location>
        <topology evidence="1">Multi-pass membrane protein</topology>
    </subcellularLocation>
</comment>